<dbReference type="Proteomes" id="UP000029780">
    <property type="component" value="Segment"/>
</dbReference>
<dbReference type="GeneID" id="8746413"/>
<organismHost>
    <name type="scientific">Acanthamoeba</name>
    <dbReference type="NCBI Taxonomy" id="5754"/>
</organismHost>
<accession>D2XAI0</accession>
<keyword evidence="2" id="KW-1185">Reference proteome</keyword>
<dbReference type="EMBL" id="GU071086">
    <property type="protein sequence ID" value="ADB03957.1"/>
    <property type="molecule type" value="Genomic_DNA"/>
</dbReference>
<dbReference type="KEGG" id="vg:8746413"/>
<gene>
    <name evidence="1" type="ORF">MAR_ORF176</name>
</gene>
<name>D2XAI0_GBMV</name>
<evidence type="ECO:0000313" key="2">
    <source>
        <dbReference type="Proteomes" id="UP000029780"/>
    </source>
</evidence>
<reference evidence="1 2" key="1">
    <citation type="journal article" date="2009" name="Proc. Natl. Acad. Sci. U.S.A.">
        <title>Giant Marseillevirus highlights the role of amoebae as a melting pot in emergence of chimeric microorganisms.</title>
        <authorList>
            <person name="Boyer M."/>
            <person name="Yutin N."/>
            <person name="Pagnier I."/>
            <person name="Barrassi L."/>
            <person name="Fournous G."/>
            <person name="Espinosa L."/>
            <person name="Robert C."/>
            <person name="Azza S."/>
            <person name="Sun S."/>
            <person name="Rossmann M.G."/>
            <person name="Suzan-Monti M."/>
            <person name="La Scola B."/>
            <person name="Koonin E.V."/>
            <person name="Raoult D."/>
        </authorList>
    </citation>
    <scope>NUCLEOTIDE SEQUENCE [LARGE SCALE GENOMIC DNA]</scope>
    <source>
        <strain evidence="1 2">T19</strain>
    </source>
</reference>
<dbReference type="RefSeq" id="YP_003406919.1">
    <property type="nucleotide sequence ID" value="NC_013756.1"/>
</dbReference>
<sequence>MDEFFTPQEWLPFAVSSSVELTETEYDYETIVEKENITGQTTKTIATSTGTGTFKKSGESFGPYTLNIFSRTEGQEDGIRVEIRGCNFNGKQYGKVSHKTWIVSGGLEIFSGETTHEPNFT</sequence>
<protein>
    <submittedName>
        <fullName evidence="1">Uncharacterized protein</fullName>
    </submittedName>
</protein>
<proteinExistence type="predicted"/>
<dbReference type="OrthoDB" id="38517at10239"/>
<evidence type="ECO:0000313" key="1">
    <source>
        <dbReference type="EMBL" id="ADB03957.1"/>
    </source>
</evidence>
<organism evidence="1 2">
    <name type="scientific">Marseillevirus marseillevirus</name>
    <name type="common">GBM</name>
    <dbReference type="NCBI Taxonomy" id="694581"/>
    <lineage>
        <taxon>Viruses</taxon>
        <taxon>Varidnaviria</taxon>
        <taxon>Bamfordvirae</taxon>
        <taxon>Nucleocytoviricota</taxon>
        <taxon>Megaviricetes</taxon>
        <taxon>Pimascovirales</taxon>
        <taxon>Pimascovirales incertae sedis</taxon>
        <taxon>Marseilleviridae</taxon>
        <taxon>Marseillevirus</taxon>
        <taxon>Marseillevirus massiliense</taxon>
    </lineage>
</organism>